<gene>
    <name evidence="1" type="ORF">EOT05_02100</name>
</gene>
<evidence type="ECO:0008006" key="3">
    <source>
        <dbReference type="Google" id="ProtNLM"/>
    </source>
</evidence>
<evidence type="ECO:0000313" key="1">
    <source>
        <dbReference type="EMBL" id="RWZ78523.1"/>
    </source>
</evidence>
<dbReference type="Gene3D" id="1.10.10.60">
    <property type="entry name" value="Homeodomain-like"/>
    <property type="match status" value="1"/>
</dbReference>
<protein>
    <recommendedName>
        <fullName evidence="3">Transposase IS30-like HTH domain-containing protein</fullName>
    </recommendedName>
</protein>
<comment type="caution">
    <text evidence="1">The sequence shown here is derived from an EMBL/GenBank/DDBJ whole genome shotgun (WGS) entry which is preliminary data.</text>
</comment>
<proteinExistence type="predicted"/>
<organism evidence="1 2">
    <name type="scientific">Candidatus Microsaccharimonas sossegonensis</name>
    <dbReference type="NCBI Taxonomy" id="2506948"/>
    <lineage>
        <taxon>Bacteria</taxon>
        <taxon>Candidatus Saccharimonadota</taxon>
        <taxon>Candidatus Saccharimonadia</taxon>
        <taxon>Candidatus Saccharimonadales</taxon>
        <taxon>Candidatus Saccharimonadaceae</taxon>
        <taxon>Candidatus Microsaccharimonas</taxon>
    </lineage>
</organism>
<keyword evidence="2" id="KW-1185">Reference proteome</keyword>
<reference evidence="1" key="1">
    <citation type="submission" date="2019-01" db="EMBL/GenBank/DDBJ databases">
        <title>Genomic signatures and co-occurrence patterns of the ultra-small Saccharimodia (Patescibacteria phylum) suggest a symbiotic lifestyle.</title>
        <authorList>
            <person name="Lemos L."/>
            <person name="Medeiros J."/>
            <person name="Andreote F."/>
            <person name="Fernandes G."/>
            <person name="Varani A."/>
            <person name="Oliveira G."/>
            <person name="Pylro V."/>
        </authorList>
    </citation>
    <scope>NUCLEOTIDE SEQUENCE [LARGE SCALE GENOMIC DNA]</scope>
    <source>
        <strain evidence="1">AMD02</strain>
    </source>
</reference>
<name>A0A4Q0AHE8_9BACT</name>
<accession>A0A4Q0AHE8</accession>
<dbReference type="Proteomes" id="UP000289257">
    <property type="component" value="Unassembled WGS sequence"/>
</dbReference>
<dbReference type="AlphaFoldDB" id="A0A4Q0AHE8"/>
<sequence length="80" mass="8921">MNDIARERNIHRTTIAAALERAGVAQRPKGMNAEQVDQAVEFYVSGLSLATVGSRLGFTARTIRAELLKRDVKMRPRPGW</sequence>
<evidence type="ECO:0000313" key="2">
    <source>
        <dbReference type="Proteomes" id="UP000289257"/>
    </source>
</evidence>
<dbReference type="EMBL" id="SCKX01000001">
    <property type="protein sequence ID" value="RWZ78523.1"/>
    <property type="molecule type" value="Genomic_DNA"/>
</dbReference>